<dbReference type="GeneID" id="109421236"/>
<organism evidence="2 3">
    <name type="scientific">Aedes albopictus</name>
    <name type="common">Asian tiger mosquito</name>
    <name type="synonym">Stegomyia albopicta</name>
    <dbReference type="NCBI Taxonomy" id="7160"/>
    <lineage>
        <taxon>Eukaryota</taxon>
        <taxon>Metazoa</taxon>
        <taxon>Ecdysozoa</taxon>
        <taxon>Arthropoda</taxon>
        <taxon>Hexapoda</taxon>
        <taxon>Insecta</taxon>
        <taxon>Pterygota</taxon>
        <taxon>Neoptera</taxon>
        <taxon>Endopterygota</taxon>
        <taxon>Diptera</taxon>
        <taxon>Nematocera</taxon>
        <taxon>Culicoidea</taxon>
        <taxon>Culicidae</taxon>
        <taxon>Culicinae</taxon>
        <taxon>Aedini</taxon>
        <taxon>Aedes</taxon>
        <taxon>Stegomyia</taxon>
    </lineage>
</organism>
<evidence type="ECO:0000313" key="3">
    <source>
        <dbReference type="Proteomes" id="UP000069940"/>
    </source>
</evidence>
<protein>
    <submittedName>
        <fullName evidence="2">Uncharacterized protein</fullName>
    </submittedName>
</protein>
<keyword evidence="3" id="KW-1185">Reference proteome</keyword>
<dbReference type="Proteomes" id="UP000069940">
    <property type="component" value="Unassembled WGS sequence"/>
</dbReference>
<name>A0ABM1XRA2_AEDAL</name>
<feature type="signal peptide" evidence="1">
    <location>
        <begin position="1"/>
        <end position="16"/>
    </location>
</feature>
<sequence>MKIIASILALVVSVTAQSVVQVPPPGPILPQVEQQEYPPVQPLTPFNVAPDGFYGYQPYPSATPLPQQTLPPQTPYNNFAPLPYQYPIAAYPHPAYPNPAYPQFPGFPQFPQFFPQFPSPFQPAVHPVLQPQAIQYGAPQPNPASVPFVNYQTQQFTQPQQLLQPASVPPQGVNGLPKPVSTPYVNSNNNNQAYGSAYGMYVSTPAAAGVAVANPQQAARYEAVSGDTVHTASLPGHGKDYKVVSGHAAPVRAMDAGKQ</sequence>
<reference evidence="3" key="1">
    <citation type="journal article" date="2015" name="Proc. Natl. Acad. Sci. U.S.A.">
        <title>Genome sequence of the Asian Tiger mosquito, Aedes albopictus, reveals insights into its biology, genetics, and evolution.</title>
        <authorList>
            <person name="Chen X.G."/>
            <person name="Jiang X."/>
            <person name="Gu J."/>
            <person name="Xu M."/>
            <person name="Wu Y."/>
            <person name="Deng Y."/>
            <person name="Zhang C."/>
            <person name="Bonizzoni M."/>
            <person name="Dermauw W."/>
            <person name="Vontas J."/>
            <person name="Armbruster P."/>
            <person name="Huang X."/>
            <person name="Yang Y."/>
            <person name="Zhang H."/>
            <person name="He W."/>
            <person name="Peng H."/>
            <person name="Liu Y."/>
            <person name="Wu K."/>
            <person name="Chen J."/>
            <person name="Lirakis M."/>
            <person name="Topalis P."/>
            <person name="Van Leeuwen T."/>
            <person name="Hall A.B."/>
            <person name="Jiang X."/>
            <person name="Thorpe C."/>
            <person name="Mueller R.L."/>
            <person name="Sun C."/>
            <person name="Waterhouse R.M."/>
            <person name="Yan G."/>
            <person name="Tu Z.J."/>
            <person name="Fang X."/>
            <person name="James A.A."/>
        </authorList>
    </citation>
    <scope>NUCLEOTIDE SEQUENCE [LARGE SCALE GENOMIC DNA]</scope>
    <source>
        <strain evidence="3">Foshan</strain>
    </source>
</reference>
<evidence type="ECO:0000313" key="2">
    <source>
        <dbReference type="EnsemblMetazoa" id="AALFPA23_002085.P1733"/>
    </source>
</evidence>
<reference evidence="2" key="2">
    <citation type="submission" date="2025-05" db="UniProtKB">
        <authorList>
            <consortium name="EnsemblMetazoa"/>
        </authorList>
    </citation>
    <scope>IDENTIFICATION</scope>
    <source>
        <strain evidence="2">Foshan</strain>
    </source>
</reference>
<keyword evidence="1" id="KW-0732">Signal</keyword>
<accession>A0ABM1XRA2</accession>
<feature type="chain" id="PRO_5046845597" evidence="1">
    <location>
        <begin position="17"/>
        <end position="259"/>
    </location>
</feature>
<proteinExistence type="predicted"/>
<evidence type="ECO:0000256" key="1">
    <source>
        <dbReference type="SAM" id="SignalP"/>
    </source>
</evidence>
<dbReference type="RefSeq" id="XP_019551264.3">
    <property type="nucleotide sequence ID" value="XM_019695719.3"/>
</dbReference>
<dbReference type="EnsemblMetazoa" id="AALFPA23_002085.R1733">
    <property type="protein sequence ID" value="AALFPA23_002085.P1733"/>
    <property type="gene ID" value="AALFPA23_002085"/>
</dbReference>